<dbReference type="FunFam" id="3.30.750.24:FF:000024">
    <property type="entry name" value="Sulfate permease 2"/>
    <property type="match status" value="1"/>
</dbReference>
<dbReference type="GO" id="GO:0016020">
    <property type="term" value="C:membrane"/>
    <property type="evidence" value="ECO:0007669"/>
    <property type="project" value="UniProtKB-SubCell"/>
</dbReference>
<evidence type="ECO:0000313" key="8">
    <source>
        <dbReference type="EMBL" id="RFU23558.1"/>
    </source>
</evidence>
<feature type="non-terminal residue" evidence="8">
    <location>
        <position position="835"/>
    </location>
</feature>
<sequence>MAATKIGHGLAKGLGIKLDTRSELDQELSRGESIFSTQTADTFVEEEPTSAEWIRETIPSRHDLAEYAISLFPFLKWIGSYNLQWLYGDLVAGITIGAVVVPQGMAYAKLAALPPQFGLYSSFMGVLIYWFFATSKDITIGPVAVMSTITGNIVTKAAKTHPEVLGHVLASALAVIAGCIIFFIGLVRCGWIVDLIPLVSISAFMTGSALNIAVGQVPGMMGIAGFDTRASTYRVIINTLKGLPRTTIDAAMGLTALFLLYAIRSACKYAAKKFPQRQKLFFFLATLRTVFVMLLYTLISWLVNRHRRKNPLFKILGTVPRGFKNAAAPTVNKSIIKIFAADLPATVIVLLIEHIAISKSFGRVNNYIINPSQELVAIGITNILGPFLGAYPATGSFSRTAIKSKAGVRTPFAGVITAIVVLLAIYALPAVFFYIPNASLSGVIIHAVGDLITPPNTVYRFWRVSPLEVPIFFAGVLVTVFSSIENGIYTTICVSMALFLFRVIKAKGRFLGRVKVHSIAGDHIIGDDGAPVAPANIGNPNREPNPDSKFDDAPFRNVFLPLDHRDGSNPEIDIQSPYPGIFIYRFSEGFNYPNANHYLDHLTDTIFALTRRTNLDHYPRPGDRPWNDPGPRHGTKKAADDISHLPTLKAIILDFSSVNNIDITSVQQLIDVRNQLDRYTAPSVVNWHFASINNRWTKRALASAGFGYPTANSSHHALWKPIFSVAWIGGSYSPASAAEALNTEKDLKEQQSREEASRKVDVDDNIHAESESGSSTDLKILSKHLKSNARSALVTGLNRPLFHIDLTSALQSAIANVRARDEFEARGGPGIGQEP</sequence>
<feature type="non-terminal residue" evidence="8">
    <location>
        <position position="1"/>
    </location>
</feature>
<dbReference type="PROSITE" id="PS01130">
    <property type="entry name" value="SLC26A"/>
    <property type="match status" value="1"/>
</dbReference>
<feature type="transmembrane region" description="Helical" evidence="6">
    <location>
        <begin position="191"/>
        <end position="214"/>
    </location>
</feature>
<dbReference type="Gene3D" id="3.30.750.24">
    <property type="entry name" value="STAS domain"/>
    <property type="match status" value="1"/>
</dbReference>
<keyword evidence="4 6" id="KW-0472">Membrane</keyword>
<comment type="caution">
    <text evidence="8">The sequence shown here is derived from an EMBL/GenBank/DDBJ whole genome shotgun (WGS) entry which is preliminary data.</text>
</comment>
<feature type="transmembrane region" description="Helical" evidence="6">
    <location>
        <begin position="250"/>
        <end position="267"/>
    </location>
</feature>
<dbReference type="Pfam" id="PF01740">
    <property type="entry name" value="STAS"/>
    <property type="match status" value="1"/>
</dbReference>
<dbReference type="OrthoDB" id="288203at2759"/>
<feature type="transmembrane region" description="Helical" evidence="6">
    <location>
        <begin position="406"/>
        <end position="425"/>
    </location>
</feature>
<dbReference type="STRING" id="5539.A0A3E2GRC7"/>
<dbReference type="GO" id="GO:0008271">
    <property type="term" value="F:secondary active sulfate transmembrane transporter activity"/>
    <property type="evidence" value="ECO:0007669"/>
    <property type="project" value="InterPro"/>
</dbReference>
<accession>A0A3E2GRC7</accession>
<feature type="transmembrane region" description="Helical" evidence="6">
    <location>
        <begin position="461"/>
        <end position="481"/>
    </location>
</feature>
<dbReference type="InterPro" id="IPR011547">
    <property type="entry name" value="SLC26A/SulP_dom"/>
</dbReference>
<dbReference type="InterPro" id="IPR001902">
    <property type="entry name" value="SLC26A/SulP_fam"/>
</dbReference>
<evidence type="ECO:0000256" key="5">
    <source>
        <dbReference type="SAM" id="MobiDB-lite"/>
    </source>
</evidence>
<dbReference type="InterPro" id="IPR036513">
    <property type="entry name" value="STAS_dom_sf"/>
</dbReference>
<feature type="transmembrane region" description="Helical" evidence="6">
    <location>
        <begin position="85"/>
        <end position="105"/>
    </location>
</feature>
<evidence type="ECO:0000256" key="1">
    <source>
        <dbReference type="ARBA" id="ARBA00004141"/>
    </source>
</evidence>
<dbReference type="InterPro" id="IPR018045">
    <property type="entry name" value="S04_transporter_CS"/>
</dbReference>
<protein>
    <recommendedName>
        <fullName evidence="7">STAS domain-containing protein</fullName>
    </recommendedName>
</protein>
<keyword evidence="2 6" id="KW-0812">Transmembrane</keyword>
<dbReference type="Proteomes" id="UP000258309">
    <property type="component" value="Unassembled WGS sequence"/>
</dbReference>
<evidence type="ECO:0000256" key="6">
    <source>
        <dbReference type="SAM" id="Phobius"/>
    </source>
</evidence>
<organism evidence="8 9">
    <name type="scientific">Scytalidium lignicola</name>
    <name type="common">Hyphomycete</name>
    <dbReference type="NCBI Taxonomy" id="5539"/>
    <lineage>
        <taxon>Eukaryota</taxon>
        <taxon>Fungi</taxon>
        <taxon>Dikarya</taxon>
        <taxon>Ascomycota</taxon>
        <taxon>Pezizomycotina</taxon>
        <taxon>Leotiomycetes</taxon>
        <taxon>Leotiomycetes incertae sedis</taxon>
        <taxon>Scytalidium</taxon>
    </lineage>
</organism>
<dbReference type="OMA" id="TRGESMF"/>
<feature type="transmembrane region" description="Helical" evidence="6">
    <location>
        <begin position="487"/>
        <end position="504"/>
    </location>
</feature>
<evidence type="ECO:0000256" key="2">
    <source>
        <dbReference type="ARBA" id="ARBA00022692"/>
    </source>
</evidence>
<feature type="region of interest" description="Disordered" evidence="5">
    <location>
        <begin position="748"/>
        <end position="773"/>
    </location>
</feature>
<feature type="domain" description="STAS" evidence="7">
    <location>
        <begin position="579"/>
        <end position="706"/>
    </location>
</feature>
<feature type="transmembrane region" description="Helical" evidence="6">
    <location>
        <begin position="164"/>
        <end position="184"/>
    </location>
</feature>
<proteinExistence type="predicted"/>
<dbReference type="InterPro" id="IPR002645">
    <property type="entry name" value="STAS_dom"/>
</dbReference>
<dbReference type="SUPFAM" id="SSF52091">
    <property type="entry name" value="SpoIIaa-like"/>
    <property type="match status" value="1"/>
</dbReference>
<keyword evidence="9" id="KW-1185">Reference proteome</keyword>
<evidence type="ECO:0000259" key="7">
    <source>
        <dbReference type="PROSITE" id="PS50801"/>
    </source>
</evidence>
<keyword evidence="3 6" id="KW-1133">Transmembrane helix</keyword>
<reference evidence="8 9" key="1">
    <citation type="submission" date="2018-05" db="EMBL/GenBank/DDBJ databases">
        <title>Draft genome sequence of Scytalidium lignicola DSM 105466, a ubiquitous saprotrophic fungus.</title>
        <authorList>
            <person name="Buettner E."/>
            <person name="Gebauer A.M."/>
            <person name="Hofrichter M."/>
            <person name="Liers C."/>
            <person name="Kellner H."/>
        </authorList>
    </citation>
    <scope>NUCLEOTIDE SEQUENCE [LARGE SCALE GENOMIC DNA]</scope>
    <source>
        <strain evidence="8 9">DSM 105466</strain>
    </source>
</reference>
<feature type="transmembrane region" description="Helical" evidence="6">
    <location>
        <begin position="279"/>
        <end position="303"/>
    </location>
</feature>
<evidence type="ECO:0000313" key="9">
    <source>
        <dbReference type="Proteomes" id="UP000258309"/>
    </source>
</evidence>
<dbReference type="AlphaFoldDB" id="A0A3E2GRC7"/>
<dbReference type="PROSITE" id="PS50801">
    <property type="entry name" value="STAS"/>
    <property type="match status" value="1"/>
</dbReference>
<gene>
    <name evidence="8" type="ORF">B7463_g12780</name>
</gene>
<feature type="transmembrane region" description="Helical" evidence="6">
    <location>
        <begin position="375"/>
        <end position="394"/>
    </location>
</feature>
<comment type="subcellular location">
    <subcellularLocation>
        <location evidence="1">Membrane</location>
        <topology evidence="1">Multi-pass membrane protein</topology>
    </subcellularLocation>
</comment>
<dbReference type="CDD" id="cd07042">
    <property type="entry name" value="STAS_SulP_like_sulfate_transporter"/>
    <property type="match status" value="1"/>
</dbReference>
<dbReference type="NCBIfam" id="TIGR00815">
    <property type="entry name" value="sulP"/>
    <property type="match status" value="1"/>
</dbReference>
<name>A0A3E2GRC7_SCYLI</name>
<evidence type="ECO:0000256" key="4">
    <source>
        <dbReference type="ARBA" id="ARBA00023136"/>
    </source>
</evidence>
<feature type="transmembrane region" description="Helical" evidence="6">
    <location>
        <begin position="117"/>
        <end position="133"/>
    </location>
</feature>
<evidence type="ECO:0000256" key="3">
    <source>
        <dbReference type="ARBA" id="ARBA00022989"/>
    </source>
</evidence>
<dbReference type="PANTHER" id="PTHR11814">
    <property type="entry name" value="SULFATE TRANSPORTER"/>
    <property type="match status" value="1"/>
</dbReference>
<dbReference type="Pfam" id="PF00916">
    <property type="entry name" value="Sulfate_transp"/>
    <property type="match status" value="1"/>
</dbReference>
<feature type="compositionally biased region" description="Basic and acidic residues" evidence="5">
    <location>
        <begin position="748"/>
        <end position="770"/>
    </location>
</feature>
<feature type="region of interest" description="Disordered" evidence="5">
    <location>
        <begin position="618"/>
        <end position="638"/>
    </location>
</feature>
<dbReference type="EMBL" id="NCSJ02000788">
    <property type="protein sequence ID" value="RFU23558.1"/>
    <property type="molecule type" value="Genomic_DNA"/>
</dbReference>